<dbReference type="AlphaFoldDB" id="A0A853ER43"/>
<feature type="region of interest" description="Disordered" evidence="1">
    <location>
        <begin position="1"/>
        <end position="23"/>
    </location>
</feature>
<keyword evidence="2" id="KW-0472">Membrane</keyword>
<reference evidence="3 4" key="1">
    <citation type="submission" date="2020-07" db="EMBL/GenBank/DDBJ databases">
        <title>MOT database genomes.</title>
        <authorList>
            <person name="Joseph S."/>
            <person name="Aduse-Opoku J."/>
            <person name="Hashim A."/>
            <person name="Wade W."/>
            <person name="Curtis M."/>
        </authorList>
    </citation>
    <scope>NUCLEOTIDE SEQUENCE [LARGE SCALE GENOMIC DNA]</scope>
    <source>
        <strain evidence="3 4">WMus004</strain>
    </source>
</reference>
<proteinExistence type="predicted"/>
<keyword evidence="2" id="KW-0812">Transmembrane</keyword>
<evidence type="ECO:0000256" key="1">
    <source>
        <dbReference type="SAM" id="MobiDB-lite"/>
    </source>
</evidence>
<evidence type="ECO:0000256" key="2">
    <source>
        <dbReference type="SAM" id="Phobius"/>
    </source>
</evidence>
<comment type="caution">
    <text evidence="3">The sequence shown here is derived from an EMBL/GenBank/DDBJ whole genome shotgun (WGS) entry which is preliminary data.</text>
</comment>
<dbReference type="Proteomes" id="UP000572528">
    <property type="component" value="Unassembled WGS sequence"/>
</dbReference>
<evidence type="ECO:0000313" key="4">
    <source>
        <dbReference type="Proteomes" id="UP000572528"/>
    </source>
</evidence>
<dbReference type="EMBL" id="JACBXV010000219">
    <property type="protein sequence ID" value="NYS70146.1"/>
    <property type="molecule type" value="Genomic_DNA"/>
</dbReference>
<feature type="transmembrane region" description="Helical" evidence="2">
    <location>
        <begin position="30"/>
        <end position="54"/>
    </location>
</feature>
<organism evidence="3 4">
    <name type="scientific">Actinomyces bowdenii</name>
    <dbReference type="NCBI Taxonomy" id="131109"/>
    <lineage>
        <taxon>Bacteria</taxon>
        <taxon>Bacillati</taxon>
        <taxon>Actinomycetota</taxon>
        <taxon>Actinomycetes</taxon>
        <taxon>Actinomycetales</taxon>
        <taxon>Actinomycetaceae</taxon>
        <taxon>Actinomyces</taxon>
    </lineage>
</organism>
<keyword evidence="2" id="KW-1133">Transmembrane helix</keyword>
<evidence type="ECO:0000313" key="3">
    <source>
        <dbReference type="EMBL" id="NYS70146.1"/>
    </source>
</evidence>
<feature type="region of interest" description="Disordered" evidence="1">
    <location>
        <begin position="62"/>
        <end position="105"/>
    </location>
</feature>
<accession>A0A853ER43</accession>
<gene>
    <name evidence="3" type="ORF">HZZ05_11635</name>
</gene>
<sequence length="284" mass="30349">MTPPHEDSSPNNKGTPRAKQHWWHPNSKHITIVIGIAAIVTAIIIGVAQIMAMYDIHDKEQSSKHSSAPAAPSTTTPTEETSSPAGPSPSVASEENAPQSPEFGCYNGDDPTLCTSAHTKEIYPSTNGTCDDASLILHLGGIPGTDLLSTGLSIEPVSGAERLCSVTRKEGLPASPLAGLWKSDANNDGYAEGGELRRCHNHQGLPASCEGPHFSEVIYEGNHETDCRTHYQSFADRSANTDKNLKISGFSEGDTFICRVEVQTTGESLLHSVRGLGDRRPLIQ</sequence>
<protein>
    <submittedName>
        <fullName evidence="3">Uncharacterized protein</fullName>
    </submittedName>
</protein>
<feature type="compositionally biased region" description="Low complexity" evidence="1">
    <location>
        <begin position="66"/>
        <end position="93"/>
    </location>
</feature>
<name>A0A853ER43_9ACTO</name>
<dbReference type="RefSeq" id="WP_179901387.1">
    <property type="nucleotide sequence ID" value="NZ_JACBXV010000219.1"/>
</dbReference>